<dbReference type="Proteomes" id="UP001363460">
    <property type="component" value="Chromosome"/>
</dbReference>
<keyword evidence="3" id="KW-1185">Reference proteome</keyword>
<dbReference type="InterPro" id="IPR036390">
    <property type="entry name" value="WH_DNA-bd_sf"/>
</dbReference>
<dbReference type="EMBL" id="CP146369">
    <property type="protein sequence ID" value="WWT53573.1"/>
    <property type="molecule type" value="Genomic_DNA"/>
</dbReference>
<organism evidence="2 3">
    <name type="scientific">Brevundimonas olei</name>
    <dbReference type="NCBI Taxonomy" id="657642"/>
    <lineage>
        <taxon>Bacteria</taxon>
        <taxon>Pseudomonadati</taxon>
        <taxon>Pseudomonadota</taxon>
        <taxon>Alphaproteobacteria</taxon>
        <taxon>Caulobacterales</taxon>
        <taxon>Caulobacteraceae</taxon>
        <taxon>Brevundimonas</taxon>
    </lineage>
</organism>
<evidence type="ECO:0000259" key="1">
    <source>
        <dbReference type="SMART" id="SM00419"/>
    </source>
</evidence>
<accession>A0ABZ2IDZ1</accession>
<dbReference type="InterPro" id="IPR012318">
    <property type="entry name" value="HTH_CRP"/>
</dbReference>
<proteinExistence type="predicted"/>
<reference evidence="2 3" key="1">
    <citation type="submission" date="2024-02" db="EMBL/GenBank/DDBJ databases">
        <title>Distribution and functional of Brevundimonas-related endobacteria within Verticillium dahliae.</title>
        <authorList>
            <person name="Zeng H."/>
        </authorList>
    </citation>
    <scope>NUCLEOTIDE SEQUENCE [LARGE SCALE GENOMIC DNA]</scope>
    <source>
        <strain evidence="2 3">TRM 44200</strain>
    </source>
</reference>
<dbReference type="Pfam" id="PF13545">
    <property type="entry name" value="HTH_Crp_2"/>
    <property type="match status" value="1"/>
</dbReference>
<dbReference type="RefSeq" id="WP_338575423.1">
    <property type="nucleotide sequence ID" value="NZ_CP146369.1"/>
</dbReference>
<dbReference type="SUPFAM" id="SSF46785">
    <property type="entry name" value="Winged helix' DNA-binding domain"/>
    <property type="match status" value="1"/>
</dbReference>
<sequence length="262" mass="28037">MSRLSSFSPSRAFITAPARELGVADHPVFQALPLEARQRIEATGRLQRTQSFGRALAEHELHFVLNGAVGLFPGAGDICVSLVPAGAVQGWDRALWPTSPGPVAIPLVETLLFSTPAASILDTLGRDWLTRLVMLQAQQRLRGLEAEACCNASHAVLDRLAKWIVRLHEGSAGAPLHITQAQFGQMLGVQRTSVNVAAARLQALGLVRFGRGRVRILDLEGLRAASCCVAPAASLADRAAPVRAPESKSFLQAPESPLRRIA</sequence>
<evidence type="ECO:0000313" key="3">
    <source>
        <dbReference type="Proteomes" id="UP001363460"/>
    </source>
</evidence>
<dbReference type="InterPro" id="IPR014710">
    <property type="entry name" value="RmlC-like_jellyroll"/>
</dbReference>
<dbReference type="Gene3D" id="2.60.120.10">
    <property type="entry name" value="Jelly Rolls"/>
    <property type="match status" value="1"/>
</dbReference>
<protein>
    <submittedName>
        <fullName evidence="2">Crp/Fnr family transcriptional regulator</fullName>
    </submittedName>
</protein>
<gene>
    <name evidence="2" type="ORF">V8J38_09880</name>
</gene>
<evidence type="ECO:0000313" key="2">
    <source>
        <dbReference type="EMBL" id="WWT53573.1"/>
    </source>
</evidence>
<dbReference type="SMART" id="SM00419">
    <property type="entry name" value="HTH_CRP"/>
    <property type="match status" value="1"/>
</dbReference>
<name>A0ABZ2IDZ1_9CAUL</name>
<feature type="domain" description="HTH crp-type" evidence="1">
    <location>
        <begin position="170"/>
        <end position="218"/>
    </location>
</feature>